<name>B4RQF5_NEIG2</name>
<reference evidence="1 2" key="1">
    <citation type="journal article" date="2008" name="J. Bacteriol.">
        <title>Complete genome sequence of Neisseria gonorrhoeae NCCP11945.</title>
        <authorList>
            <person name="Chung G.T."/>
            <person name="Yoo J.S."/>
            <person name="Oh H.B."/>
            <person name="Lee Y.S."/>
            <person name="Cha S.H."/>
            <person name="Kim S.J."/>
            <person name="Yoo C.K."/>
        </authorList>
    </citation>
    <scope>NUCLEOTIDE SEQUENCE [LARGE SCALE GENOMIC DNA]</scope>
    <source>
        <strain evidence="1 2">NCCP11945</strain>
    </source>
</reference>
<sequence>MPIPGAGSVGYDVKVRFFADVAAVSAQITINPRCFGKNRVISG</sequence>
<dbReference type="EMBL" id="CP001050">
    <property type="protein sequence ID" value="ACF30491.1"/>
    <property type="molecule type" value="Genomic_DNA"/>
</dbReference>
<evidence type="ECO:0000313" key="1">
    <source>
        <dbReference type="EMBL" id="ACF30491.1"/>
    </source>
</evidence>
<dbReference type="AlphaFoldDB" id="B4RQF5"/>
<accession>B4RQF5</accession>
<dbReference type="HOGENOM" id="CLU_3236460_0_0_4"/>
<dbReference type="Proteomes" id="UP000002564">
    <property type="component" value="Chromosome"/>
</dbReference>
<organism evidence="1 2">
    <name type="scientific">Neisseria gonorrhoeae (strain NCCP11945)</name>
    <dbReference type="NCBI Taxonomy" id="521006"/>
    <lineage>
        <taxon>Bacteria</taxon>
        <taxon>Pseudomonadati</taxon>
        <taxon>Pseudomonadota</taxon>
        <taxon>Betaproteobacteria</taxon>
        <taxon>Neisseriales</taxon>
        <taxon>Neisseriaceae</taxon>
        <taxon>Neisseria</taxon>
    </lineage>
</organism>
<gene>
    <name evidence="1" type="ordered locus">NGK_1852</name>
</gene>
<proteinExistence type="predicted"/>
<dbReference type="KEGG" id="ngk:NGK_1852"/>
<evidence type="ECO:0000313" key="2">
    <source>
        <dbReference type="Proteomes" id="UP000002564"/>
    </source>
</evidence>
<protein>
    <submittedName>
        <fullName evidence="1">Uncharacterized protein</fullName>
    </submittedName>
</protein>